<dbReference type="PANTHER" id="PTHR36435">
    <property type="entry name" value="SLR1288 PROTEIN"/>
    <property type="match status" value="1"/>
</dbReference>
<feature type="transmembrane region" description="Helical" evidence="1">
    <location>
        <begin position="38"/>
        <end position="60"/>
    </location>
</feature>
<dbReference type="Proteomes" id="UP000183988">
    <property type="component" value="Unassembled WGS sequence"/>
</dbReference>
<dbReference type="RefSeq" id="WP_072890126.1">
    <property type="nucleotide sequence ID" value="NZ_FQVW01000017.1"/>
</dbReference>
<dbReference type="PANTHER" id="PTHR36435:SF6">
    <property type="entry name" value="ABORTIVE INFECTION PROTEIN"/>
    <property type="match status" value="1"/>
</dbReference>
<dbReference type="STRING" id="930117.SAMN05216225_101741"/>
<dbReference type="InterPro" id="IPR003675">
    <property type="entry name" value="Rce1/LyrA-like_dom"/>
</dbReference>
<dbReference type="AlphaFoldDB" id="A0A1M5HFT3"/>
<proteinExistence type="predicted"/>
<feature type="transmembrane region" description="Helical" evidence="1">
    <location>
        <begin position="5"/>
        <end position="26"/>
    </location>
</feature>
<dbReference type="Pfam" id="PF02517">
    <property type="entry name" value="Rce1-like"/>
    <property type="match status" value="1"/>
</dbReference>
<dbReference type="EMBL" id="FQVW01000017">
    <property type="protein sequence ID" value="SHG14793.1"/>
    <property type="molecule type" value="Genomic_DNA"/>
</dbReference>
<evidence type="ECO:0000256" key="1">
    <source>
        <dbReference type="SAM" id="Phobius"/>
    </source>
</evidence>
<feature type="transmembrane region" description="Helical" evidence="1">
    <location>
        <begin position="123"/>
        <end position="142"/>
    </location>
</feature>
<dbReference type="GO" id="GO:0080120">
    <property type="term" value="P:CAAX-box protein maturation"/>
    <property type="evidence" value="ECO:0007669"/>
    <property type="project" value="UniProtKB-ARBA"/>
</dbReference>
<feature type="transmembrane region" description="Helical" evidence="1">
    <location>
        <begin position="154"/>
        <end position="171"/>
    </location>
</feature>
<keyword evidence="1" id="KW-0472">Membrane</keyword>
<gene>
    <name evidence="3" type="ORF">SAMN05216225_101741</name>
</gene>
<accession>A0A1M5HFT3</accession>
<evidence type="ECO:0000313" key="4">
    <source>
        <dbReference type="Proteomes" id="UP000183988"/>
    </source>
</evidence>
<sequence>MSNKYWWVIITYIIMQFSGVVFVTLLKALTSLSIEDLAIYSTYWSIFSFTTGLVVVLLLLRKDMAHDDFRASTDSGQVVLWSILGFVLAYFTQVFTGLFELYVLGIEPKSENTQMIMDITRSVPLFMIIPMFIAPILEEIIFRKIIFGSLHKHMNFFFAALLSAFIFGIIHGEMEHILRYAATGFVFAFLYVKTKRILVPIIVHMALNSFAVLIQYGLSPEDLERMQDQLKELQTILFG</sequence>
<name>A0A1M5HFT3_9BACI</name>
<dbReference type="OrthoDB" id="2194912at2"/>
<feature type="transmembrane region" description="Helical" evidence="1">
    <location>
        <begin position="80"/>
        <end position="103"/>
    </location>
</feature>
<evidence type="ECO:0000259" key="2">
    <source>
        <dbReference type="Pfam" id="PF02517"/>
    </source>
</evidence>
<feature type="transmembrane region" description="Helical" evidence="1">
    <location>
        <begin position="197"/>
        <end position="218"/>
    </location>
</feature>
<dbReference type="InterPro" id="IPR052710">
    <property type="entry name" value="CAAX_protease"/>
</dbReference>
<keyword evidence="4" id="KW-1185">Reference proteome</keyword>
<organism evidence="3 4">
    <name type="scientific">Ornithinibacillus halophilus</name>
    <dbReference type="NCBI Taxonomy" id="930117"/>
    <lineage>
        <taxon>Bacteria</taxon>
        <taxon>Bacillati</taxon>
        <taxon>Bacillota</taxon>
        <taxon>Bacilli</taxon>
        <taxon>Bacillales</taxon>
        <taxon>Bacillaceae</taxon>
        <taxon>Ornithinibacillus</taxon>
    </lineage>
</organism>
<feature type="domain" description="CAAX prenyl protease 2/Lysostaphin resistance protein A-like" evidence="2">
    <location>
        <begin position="123"/>
        <end position="209"/>
    </location>
</feature>
<evidence type="ECO:0000313" key="3">
    <source>
        <dbReference type="EMBL" id="SHG14793.1"/>
    </source>
</evidence>
<dbReference type="GO" id="GO:0004175">
    <property type="term" value="F:endopeptidase activity"/>
    <property type="evidence" value="ECO:0007669"/>
    <property type="project" value="UniProtKB-ARBA"/>
</dbReference>
<reference evidence="3 4" key="1">
    <citation type="submission" date="2016-11" db="EMBL/GenBank/DDBJ databases">
        <authorList>
            <person name="Jaros S."/>
            <person name="Januszkiewicz K."/>
            <person name="Wedrychowicz H."/>
        </authorList>
    </citation>
    <scope>NUCLEOTIDE SEQUENCE [LARGE SCALE GENOMIC DNA]</scope>
    <source>
        <strain evidence="3 4">IBRC-M 10683</strain>
    </source>
</reference>
<keyword evidence="1" id="KW-0812">Transmembrane</keyword>
<feature type="transmembrane region" description="Helical" evidence="1">
    <location>
        <begin position="177"/>
        <end position="192"/>
    </location>
</feature>
<keyword evidence="1" id="KW-1133">Transmembrane helix</keyword>
<protein>
    <recommendedName>
        <fullName evidence="2">CAAX prenyl protease 2/Lysostaphin resistance protein A-like domain-containing protein</fullName>
    </recommendedName>
</protein>